<comment type="caution">
    <text evidence="3">The sequence shown here is derived from an EMBL/GenBank/DDBJ whole genome shotgun (WGS) entry which is preliminary data.</text>
</comment>
<keyword evidence="1" id="KW-0812">Transmembrane</keyword>
<feature type="transmembrane region" description="Helical" evidence="1">
    <location>
        <begin position="218"/>
        <end position="237"/>
    </location>
</feature>
<feature type="transmembrane region" description="Helical" evidence="1">
    <location>
        <begin position="12"/>
        <end position="29"/>
    </location>
</feature>
<dbReference type="GO" id="GO:0016746">
    <property type="term" value="F:acyltransferase activity"/>
    <property type="evidence" value="ECO:0007669"/>
    <property type="project" value="UniProtKB-KW"/>
</dbReference>
<evidence type="ECO:0000259" key="2">
    <source>
        <dbReference type="Pfam" id="PF07786"/>
    </source>
</evidence>
<protein>
    <submittedName>
        <fullName evidence="3">Acyltransferase family protein</fullName>
    </submittedName>
</protein>
<keyword evidence="3" id="KW-0012">Acyltransferase</keyword>
<sequence length="240" mass="28251">MSKNLEQDRIQAIDFVRGIDIIFMVLFNYSITLDYFNLIRIPSSSLYRYILPVSIASIFIFISGVTSYISYQKQKEKVTRKYLIRGIKLLFYAILITLFTYVFVPRNAIFFGILHFFAVTSFLIPVFIKYNKLNLIAGLLFILSGVYLQQQTFGFSYFFWLGFIPENFSTFDYFPMIPWMGVILLGIYYGKYIAEKTQKIKFNSNFSNIFKFLGKHSLTVYLIHQPLLILFLIVFGFKLF</sequence>
<evidence type="ECO:0000256" key="1">
    <source>
        <dbReference type="SAM" id="Phobius"/>
    </source>
</evidence>
<keyword evidence="3" id="KW-0808">Transferase</keyword>
<name>A0A0P7ZLJ4_9EURY</name>
<keyword evidence="1" id="KW-1133">Transmembrane helix</keyword>
<dbReference type="InterPro" id="IPR012429">
    <property type="entry name" value="HGSNAT_cat"/>
</dbReference>
<dbReference type="AlphaFoldDB" id="A0A0P7ZLJ4"/>
<feature type="domain" description="Heparan-alpha-glucosaminide N-acetyltransferase catalytic" evidence="2">
    <location>
        <begin position="9"/>
        <end position="226"/>
    </location>
</feature>
<dbReference type="Proteomes" id="UP000050360">
    <property type="component" value="Unassembled WGS sequence"/>
</dbReference>
<feature type="transmembrane region" description="Helical" evidence="1">
    <location>
        <begin position="49"/>
        <end position="70"/>
    </location>
</feature>
<reference evidence="3 4" key="1">
    <citation type="submission" date="2015-09" db="EMBL/GenBank/DDBJ databases">
        <title>A metagenomics-based metabolic model of nitrate-dependent anaerobic oxidation of methane by Methanoperedens-like archaea.</title>
        <authorList>
            <person name="Arshad A."/>
            <person name="Speth D.R."/>
            <person name="De Graaf R.M."/>
            <person name="Op Den Camp H.J."/>
            <person name="Jetten M.S."/>
            <person name="Welte C.U."/>
        </authorList>
    </citation>
    <scope>NUCLEOTIDE SEQUENCE [LARGE SCALE GENOMIC DNA]</scope>
</reference>
<feature type="transmembrane region" description="Helical" evidence="1">
    <location>
        <begin position="109"/>
        <end position="128"/>
    </location>
</feature>
<proteinExistence type="predicted"/>
<gene>
    <name evidence="3" type="ORF">MPEBLZ_00401</name>
</gene>
<feature type="transmembrane region" description="Helical" evidence="1">
    <location>
        <begin position="82"/>
        <end position="103"/>
    </location>
</feature>
<evidence type="ECO:0000313" key="4">
    <source>
        <dbReference type="Proteomes" id="UP000050360"/>
    </source>
</evidence>
<organism evidence="3 4">
    <name type="scientific">Candidatus Methanoperedens nitratireducens</name>
    <dbReference type="NCBI Taxonomy" id="1392998"/>
    <lineage>
        <taxon>Archaea</taxon>
        <taxon>Methanobacteriati</taxon>
        <taxon>Methanobacteriota</taxon>
        <taxon>Stenosarchaea group</taxon>
        <taxon>Methanomicrobia</taxon>
        <taxon>Methanosarcinales</taxon>
        <taxon>ANME-2 cluster</taxon>
        <taxon>Candidatus Methanoperedentaceae</taxon>
        <taxon>Candidatus Methanoperedens</taxon>
    </lineage>
</organism>
<evidence type="ECO:0000313" key="3">
    <source>
        <dbReference type="EMBL" id="KPQ45016.1"/>
    </source>
</evidence>
<accession>A0A0P7ZLJ4</accession>
<feature type="transmembrane region" description="Helical" evidence="1">
    <location>
        <begin position="135"/>
        <end position="161"/>
    </location>
</feature>
<dbReference type="EMBL" id="LKCM01000034">
    <property type="protein sequence ID" value="KPQ45016.1"/>
    <property type="molecule type" value="Genomic_DNA"/>
</dbReference>
<feature type="transmembrane region" description="Helical" evidence="1">
    <location>
        <begin position="173"/>
        <end position="194"/>
    </location>
</feature>
<dbReference type="Pfam" id="PF07786">
    <property type="entry name" value="HGSNAT_cat"/>
    <property type="match status" value="1"/>
</dbReference>
<keyword evidence="1" id="KW-0472">Membrane</keyword>